<dbReference type="Pfam" id="PF04287">
    <property type="entry name" value="DUF446"/>
    <property type="match status" value="1"/>
</dbReference>
<sequence length="113" mass="12760">MKTTFSAHHTLADLLMDLQIAMGECGVWECEKPTPKALQSTQPFCVDTMSFEQWLKFVMIERFKALLETGGALPVRCHISPMAEEAFKGKPEESVHHLLRCLDRIDQHLSGTS</sequence>
<reference evidence="2 3" key="1">
    <citation type="submission" date="2020-09" db="EMBL/GenBank/DDBJ databases">
        <title>Marinomonas sp. nov., isolated from the cysticercosis algae of Qingdao, China.</title>
        <authorList>
            <person name="Sun X."/>
        </authorList>
    </citation>
    <scope>NUCLEOTIDE SEQUENCE [LARGE SCALE GENOMIC DNA]</scope>
    <source>
        <strain evidence="2 3">SM2066</strain>
    </source>
</reference>
<evidence type="ECO:0000259" key="1">
    <source>
        <dbReference type="Pfam" id="PF04287"/>
    </source>
</evidence>
<comment type="caution">
    <text evidence="2">The sequence shown here is derived from an EMBL/GenBank/DDBJ whole genome shotgun (WGS) entry which is preliminary data.</text>
</comment>
<dbReference type="RefSeq" id="WP_191594976.1">
    <property type="nucleotide sequence ID" value="NZ_JACYFC010000003.1"/>
</dbReference>
<evidence type="ECO:0000313" key="2">
    <source>
        <dbReference type="EMBL" id="MBD5771609.1"/>
    </source>
</evidence>
<dbReference type="InterPro" id="IPR036814">
    <property type="entry name" value="YqcC-like_sf"/>
</dbReference>
<organism evidence="2 3">
    <name type="scientific">Marinomonas colpomeniae</name>
    <dbReference type="NCBI Taxonomy" id="2774408"/>
    <lineage>
        <taxon>Bacteria</taxon>
        <taxon>Pseudomonadati</taxon>
        <taxon>Pseudomonadota</taxon>
        <taxon>Gammaproteobacteria</taxon>
        <taxon>Oceanospirillales</taxon>
        <taxon>Oceanospirillaceae</taxon>
        <taxon>Marinomonas</taxon>
    </lineage>
</organism>
<dbReference type="PANTHER" id="PTHR39586:SF1">
    <property type="entry name" value="CYTOPLASMIC PROTEIN"/>
    <property type="match status" value="1"/>
</dbReference>
<dbReference type="PANTHER" id="PTHR39586">
    <property type="entry name" value="CYTOPLASMIC PROTEIN-RELATED"/>
    <property type="match status" value="1"/>
</dbReference>
<accession>A0ABR8P1F8</accession>
<dbReference type="PIRSF" id="PIRSF006257">
    <property type="entry name" value="UCP006257"/>
    <property type="match status" value="1"/>
</dbReference>
<feature type="domain" description="YqcC-like" evidence="1">
    <location>
        <begin position="11"/>
        <end position="107"/>
    </location>
</feature>
<dbReference type="Gene3D" id="1.20.1440.40">
    <property type="entry name" value="YqcC-like"/>
    <property type="match status" value="1"/>
</dbReference>
<dbReference type="SUPFAM" id="SSF158452">
    <property type="entry name" value="YqcC-like"/>
    <property type="match status" value="1"/>
</dbReference>
<protein>
    <submittedName>
        <fullName evidence="2">YqcC family protein</fullName>
    </submittedName>
</protein>
<dbReference type="EMBL" id="JACYFC010000003">
    <property type="protein sequence ID" value="MBD5771609.1"/>
    <property type="molecule type" value="Genomic_DNA"/>
</dbReference>
<dbReference type="InterPro" id="IPR007384">
    <property type="entry name" value="UCP006257"/>
</dbReference>
<evidence type="ECO:0000313" key="3">
    <source>
        <dbReference type="Proteomes" id="UP000604161"/>
    </source>
</evidence>
<dbReference type="InterPro" id="IPR023376">
    <property type="entry name" value="YqcC-like_dom"/>
</dbReference>
<keyword evidence="3" id="KW-1185">Reference proteome</keyword>
<name>A0ABR8P1F8_9GAMM</name>
<dbReference type="Proteomes" id="UP000604161">
    <property type="component" value="Unassembled WGS sequence"/>
</dbReference>
<gene>
    <name evidence="2" type="ORF">IF202_11160</name>
</gene>
<proteinExistence type="predicted"/>